<organism evidence="1 2">
    <name type="scientific">Urinicoccus massiliensis</name>
    <dbReference type="NCBI Taxonomy" id="1723382"/>
    <lineage>
        <taxon>Bacteria</taxon>
        <taxon>Bacillati</taxon>
        <taxon>Bacillota</taxon>
        <taxon>Tissierellia</taxon>
        <taxon>Tissierellales</taxon>
        <taxon>Peptoniphilaceae</taxon>
        <taxon>Urinicoccus</taxon>
    </lineage>
</organism>
<name>A0A8H2R233_9FIRM</name>
<keyword evidence="2" id="KW-1185">Reference proteome</keyword>
<accession>A0A8H2R233</accession>
<evidence type="ECO:0000313" key="2">
    <source>
        <dbReference type="Proteomes" id="UP000377798"/>
    </source>
</evidence>
<gene>
    <name evidence="1" type="ORF">NCTC13150_01805</name>
</gene>
<dbReference type="EMBL" id="CAACYI010000001">
    <property type="protein sequence ID" value="VFB17218.1"/>
    <property type="molecule type" value="Genomic_DNA"/>
</dbReference>
<comment type="caution">
    <text evidence="1">The sequence shown here is derived from an EMBL/GenBank/DDBJ whole genome shotgun (WGS) entry which is preliminary data.</text>
</comment>
<dbReference type="AlphaFoldDB" id="A0A8H2R233"/>
<reference evidence="1 2" key="1">
    <citation type="submission" date="2019-02" db="EMBL/GenBank/DDBJ databases">
        <authorList>
            <consortium name="Pathogen Informatics"/>
        </authorList>
    </citation>
    <scope>NUCLEOTIDE SEQUENCE [LARGE SCALE GENOMIC DNA]</scope>
    <source>
        <strain evidence="1 2">3012STDY7089603</strain>
    </source>
</reference>
<protein>
    <submittedName>
        <fullName evidence="1">Uncharacterized protein</fullName>
    </submittedName>
</protein>
<proteinExistence type="predicted"/>
<evidence type="ECO:0000313" key="1">
    <source>
        <dbReference type="EMBL" id="VFB17218.1"/>
    </source>
</evidence>
<dbReference type="Proteomes" id="UP000377798">
    <property type="component" value="Unassembled WGS sequence"/>
</dbReference>
<sequence>MKSYYKENKLNRFLKVSLDSADLVETFDILNPFTDGLGLGIRNYPELVRQGVKEVIDLKQENMLLKDDLEFTEDLLGEYREIIPLDDPKDLTDENKERIKNFFKELLGEVEE</sequence>